<gene>
    <name evidence="4" type="ORF">SAMN05216326_1414</name>
</gene>
<dbReference type="Proteomes" id="UP000199345">
    <property type="component" value="Unassembled WGS sequence"/>
</dbReference>
<dbReference type="RefSeq" id="WP_256207643.1">
    <property type="nucleotide sequence ID" value="NZ_FOIA01000041.1"/>
</dbReference>
<dbReference type="Gene3D" id="2.40.180.10">
    <property type="entry name" value="Catalase core domain"/>
    <property type="match status" value="1"/>
</dbReference>
<sequence>MGESPNTKKPLLSLSGDAGHWNHRQDDEDYYTQPPGMLFRLLTPERQQILFENTAAELANVDDAVRMRHIRHCMKADPAYGKGVAKALNMSVSDSDHE</sequence>
<organism evidence="4 5">
    <name type="scientific">Nitrosomonas marina</name>
    <dbReference type="NCBI Taxonomy" id="917"/>
    <lineage>
        <taxon>Bacteria</taxon>
        <taxon>Pseudomonadati</taxon>
        <taxon>Pseudomonadota</taxon>
        <taxon>Betaproteobacteria</taxon>
        <taxon>Nitrosomonadales</taxon>
        <taxon>Nitrosomonadaceae</taxon>
        <taxon>Nitrosomonas</taxon>
    </lineage>
</organism>
<evidence type="ECO:0000256" key="2">
    <source>
        <dbReference type="SAM" id="MobiDB-lite"/>
    </source>
</evidence>
<proteinExistence type="predicted"/>
<evidence type="ECO:0000313" key="5">
    <source>
        <dbReference type="Proteomes" id="UP000199345"/>
    </source>
</evidence>
<dbReference type="GO" id="GO:0020037">
    <property type="term" value="F:heme binding"/>
    <property type="evidence" value="ECO:0007669"/>
    <property type="project" value="InterPro"/>
</dbReference>
<evidence type="ECO:0000256" key="1">
    <source>
        <dbReference type="ARBA" id="ARBA00002974"/>
    </source>
</evidence>
<evidence type="ECO:0000313" key="4">
    <source>
        <dbReference type="EMBL" id="SET59487.1"/>
    </source>
</evidence>
<dbReference type="EMBL" id="FOIA01000041">
    <property type="protein sequence ID" value="SET59487.1"/>
    <property type="molecule type" value="Genomic_DNA"/>
</dbReference>
<dbReference type="InterPro" id="IPR020835">
    <property type="entry name" value="Catalase_sf"/>
</dbReference>
<feature type="region of interest" description="Disordered" evidence="2">
    <location>
        <begin position="1"/>
        <end position="29"/>
    </location>
</feature>
<dbReference type="AlphaFoldDB" id="A0A1I0FN22"/>
<accession>A0A1I0FN22</accession>
<keyword evidence="5" id="KW-1185">Reference proteome</keyword>
<dbReference type="Pfam" id="PF06628">
    <property type="entry name" value="Catalase-rel"/>
    <property type="match status" value="1"/>
</dbReference>
<feature type="domain" description="Catalase immune-responsive" evidence="3">
    <location>
        <begin position="26"/>
        <end position="88"/>
    </location>
</feature>
<protein>
    <submittedName>
        <fullName evidence="4">Catalase</fullName>
    </submittedName>
</protein>
<evidence type="ECO:0000259" key="3">
    <source>
        <dbReference type="Pfam" id="PF06628"/>
    </source>
</evidence>
<reference evidence="5" key="1">
    <citation type="submission" date="2016-10" db="EMBL/GenBank/DDBJ databases">
        <authorList>
            <person name="Varghese N."/>
            <person name="Submissions S."/>
        </authorList>
    </citation>
    <scope>NUCLEOTIDE SEQUENCE [LARGE SCALE GENOMIC DNA]</scope>
    <source>
        <strain evidence="5">Nm71</strain>
    </source>
</reference>
<dbReference type="SUPFAM" id="SSF56634">
    <property type="entry name" value="Heme-dependent catalase-like"/>
    <property type="match status" value="1"/>
</dbReference>
<name>A0A1I0FN22_9PROT</name>
<dbReference type="InterPro" id="IPR010582">
    <property type="entry name" value="Catalase_immune_responsive"/>
</dbReference>
<comment type="function">
    <text evidence="1">Decomposes hydrogen peroxide into water and oxygen; serves to protect cells from the toxic effects of hydrogen peroxide.</text>
</comment>